<dbReference type="InterPro" id="IPR000531">
    <property type="entry name" value="Beta-barrel_TonB"/>
</dbReference>
<reference evidence="17 18" key="1">
    <citation type="submission" date="2018-11" db="EMBL/GenBank/DDBJ databases">
        <title>The draft genome sequence of Amphritea balenae JAMM 1525T.</title>
        <authorList>
            <person name="Fang Z."/>
            <person name="Zhang Y."/>
            <person name="Han X."/>
        </authorList>
    </citation>
    <scope>NUCLEOTIDE SEQUENCE [LARGE SCALE GENOMIC DNA]</scope>
    <source>
        <strain evidence="17 18">JAMM 1525</strain>
    </source>
</reference>
<accession>A0A3P1SMY5</accession>
<comment type="similarity">
    <text evidence="2">Belongs to the TonB-dependent receptor family. Hemoglobin/haptoglobin binding protein subfamily.</text>
</comment>
<dbReference type="Gene3D" id="2.170.130.10">
    <property type="entry name" value="TonB-dependent receptor, plug domain"/>
    <property type="match status" value="1"/>
</dbReference>
<dbReference type="GO" id="GO:0044718">
    <property type="term" value="P:siderophore transmembrane transport"/>
    <property type="evidence" value="ECO:0007669"/>
    <property type="project" value="TreeGrafter"/>
</dbReference>
<evidence type="ECO:0000259" key="15">
    <source>
        <dbReference type="Pfam" id="PF00593"/>
    </source>
</evidence>
<evidence type="ECO:0000256" key="1">
    <source>
        <dbReference type="ARBA" id="ARBA00004571"/>
    </source>
</evidence>
<feature type="chain" id="PRO_5017975984" description="TonB-dependent receptor" evidence="14">
    <location>
        <begin position="24"/>
        <end position="718"/>
    </location>
</feature>
<dbReference type="EMBL" id="RQXV01000011">
    <property type="protein sequence ID" value="RRC97612.1"/>
    <property type="molecule type" value="Genomic_DNA"/>
</dbReference>
<keyword evidence="18" id="KW-1185">Reference proteome</keyword>
<keyword evidence="9" id="KW-0675">Receptor</keyword>
<keyword evidence="5 11" id="KW-0812">Transmembrane</keyword>
<dbReference type="GO" id="GO:0015344">
    <property type="term" value="F:siderophore uptake transmembrane transporter activity"/>
    <property type="evidence" value="ECO:0007669"/>
    <property type="project" value="TreeGrafter"/>
</dbReference>
<evidence type="ECO:0000256" key="3">
    <source>
        <dbReference type="ARBA" id="ARBA00022448"/>
    </source>
</evidence>
<proteinExistence type="inferred from homology"/>
<dbReference type="InterPro" id="IPR039426">
    <property type="entry name" value="TonB-dep_rcpt-like"/>
</dbReference>
<evidence type="ECO:0000256" key="5">
    <source>
        <dbReference type="ARBA" id="ARBA00022692"/>
    </source>
</evidence>
<dbReference type="PANTHER" id="PTHR30069:SF29">
    <property type="entry name" value="HEMOGLOBIN AND HEMOGLOBIN-HAPTOGLOBIN-BINDING PROTEIN 1-RELATED"/>
    <property type="match status" value="1"/>
</dbReference>
<dbReference type="InterPro" id="IPR010917">
    <property type="entry name" value="TonB_rcpt_CS"/>
</dbReference>
<evidence type="ECO:0000256" key="13">
    <source>
        <dbReference type="RuleBase" id="RU003357"/>
    </source>
</evidence>
<evidence type="ECO:0000313" key="18">
    <source>
        <dbReference type="Proteomes" id="UP000267535"/>
    </source>
</evidence>
<dbReference type="PROSITE" id="PS01156">
    <property type="entry name" value="TONB_DEPENDENT_REC_2"/>
    <property type="match status" value="1"/>
</dbReference>
<dbReference type="Gene3D" id="2.40.170.20">
    <property type="entry name" value="TonB-dependent receptor, beta-barrel domain"/>
    <property type="match status" value="1"/>
</dbReference>
<dbReference type="AlphaFoldDB" id="A0A3P1SMY5"/>
<protein>
    <recommendedName>
        <fullName evidence="19">TonB-dependent receptor</fullName>
    </recommendedName>
</protein>
<sequence length="718" mass="81540">MKKTIFSKALLFSAFLMPFTIQAKWIDNPGERNLLSMDLMALASVQVYTASREWTPIHEAPSVVTVITDEDIRRRGYHNLKEVLDQVPGFFNSPDESLPLIANRGYTQNPSNNYLLLIDGHAINSVADEGIGINHMLPFLHQVKRIEVIRGPGSTLWGGDAANGIIHLITYNGKDLAQPGELFSQVTLDYEFSRPRHIINSLFGMRLGDEGDLMLSLTQTENEAEFLPLMKRGSSDLEPHPRRRYKHEAQRPSYEVHMKSSWRDFRLALRSAREAGFYRNQQIDGIDIPRDNDGKDFNFDFMELSYSPLITDDLSLETDIYRNWSEVSWRNYDANNTLDNGWDSTYTETGLNTILSYSGITDHRVKGGIQWRRRVFDGQYFVTPGNERFETLTGTENAVGVFVENQYAGIEDWLFTLGARYEDNDFRQAGSDLLYRGAAIWQFNDHWTFKYLYNSGIVPATLTRSRGSLDNPLIVTDPSYASGTVAELGPENPQLSYSHDLQASYRNDNTEASITLFKQDIEGYIARVISFNTGETLSDGTPIWIRETNLGDLEAIGIELDGRYQLNHSMQVYGNYAWAVNKAKSRTGNISSLPGSEFDLAINTSYFNEDSQMTGVPEHIWNLGLDWSFSSKHRMNLHYRGWTGNWGKITNEPDFKVYGPEHYVDLNLLCSNCYAQGFEFQGYIKNIFDNRSLLPSSAHGGNSEGLGREIGASVVYRF</sequence>
<dbReference type="InterPro" id="IPR037066">
    <property type="entry name" value="Plug_dom_sf"/>
</dbReference>
<evidence type="ECO:0000256" key="8">
    <source>
        <dbReference type="ARBA" id="ARBA00023136"/>
    </source>
</evidence>
<dbReference type="Proteomes" id="UP000267535">
    <property type="component" value="Unassembled WGS sequence"/>
</dbReference>
<dbReference type="Pfam" id="PF07715">
    <property type="entry name" value="Plug"/>
    <property type="match status" value="1"/>
</dbReference>
<dbReference type="OrthoDB" id="9764669at2"/>
<keyword evidence="6 14" id="KW-0732">Signal</keyword>
<evidence type="ECO:0000256" key="9">
    <source>
        <dbReference type="ARBA" id="ARBA00023170"/>
    </source>
</evidence>
<keyword evidence="7 13" id="KW-0798">TonB box</keyword>
<feature type="signal peptide" evidence="14">
    <location>
        <begin position="1"/>
        <end position="23"/>
    </location>
</feature>
<dbReference type="RefSeq" id="WP_124927451.1">
    <property type="nucleotide sequence ID" value="NZ_BMOH01000004.1"/>
</dbReference>
<dbReference type="Pfam" id="PF00593">
    <property type="entry name" value="TonB_dep_Rec_b-barrel"/>
    <property type="match status" value="1"/>
</dbReference>
<evidence type="ECO:0000256" key="6">
    <source>
        <dbReference type="ARBA" id="ARBA00022729"/>
    </source>
</evidence>
<evidence type="ECO:0000313" key="17">
    <source>
        <dbReference type="EMBL" id="RRC97612.1"/>
    </source>
</evidence>
<feature type="short sequence motif" description="TonB C-terminal box" evidence="12">
    <location>
        <begin position="701"/>
        <end position="718"/>
    </location>
</feature>
<evidence type="ECO:0000256" key="14">
    <source>
        <dbReference type="SAM" id="SignalP"/>
    </source>
</evidence>
<name>A0A3P1SMY5_9GAMM</name>
<evidence type="ECO:0000256" key="12">
    <source>
        <dbReference type="PROSITE-ProRule" id="PRU10144"/>
    </source>
</evidence>
<keyword evidence="4 11" id="KW-1134">Transmembrane beta strand</keyword>
<dbReference type="PROSITE" id="PS52016">
    <property type="entry name" value="TONB_DEPENDENT_REC_3"/>
    <property type="match status" value="1"/>
</dbReference>
<comment type="caution">
    <text evidence="17">The sequence shown here is derived from an EMBL/GenBank/DDBJ whole genome shotgun (WGS) entry which is preliminary data.</text>
</comment>
<dbReference type="InterPro" id="IPR012910">
    <property type="entry name" value="Plug_dom"/>
</dbReference>
<dbReference type="InterPro" id="IPR036942">
    <property type="entry name" value="Beta-barrel_TonB_sf"/>
</dbReference>
<dbReference type="SUPFAM" id="SSF56935">
    <property type="entry name" value="Porins"/>
    <property type="match status" value="1"/>
</dbReference>
<evidence type="ECO:0000259" key="16">
    <source>
        <dbReference type="Pfam" id="PF07715"/>
    </source>
</evidence>
<evidence type="ECO:0000256" key="7">
    <source>
        <dbReference type="ARBA" id="ARBA00023077"/>
    </source>
</evidence>
<dbReference type="GO" id="GO:0009279">
    <property type="term" value="C:cell outer membrane"/>
    <property type="evidence" value="ECO:0007669"/>
    <property type="project" value="UniProtKB-SubCell"/>
</dbReference>
<evidence type="ECO:0000256" key="4">
    <source>
        <dbReference type="ARBA" id="ARBA00022452"/>
    </source>
</evidence>
<evidence type="ECO:0000256" key="10">
    <source>
        <dbReference type="ARBA" id="ARBA00023237"/>
    </source>
</evidence>
<feature type="domain" description="TonB-dependent receptor plug" evidence="16">
    <location>
        <begin position="58"/>
        <end position="165"/>
    </location>
</feature>
<feature type="domain" description="TonB-dependent receptor-like beta-barrel" evidence="15">
    <location>
        <begin position="273"/>
        <end position="667"/>
    </location>
</feature>
<dbReference type="PANTHER" id="PTHR30069">
    <property type="entry name" value="TONB-DEPENDENT OUTER MEMBRANE RECEPTOR"/>
    <property type="match status" value="1"/>
</dbReference>
<evidence type="ECO:0000256" key="11">
    <source>
        <dbReference type="PROSITE-ProRule" id="PRU01360"/>
    </source>
</evidence>
<keyword evidence="10 11" id="KW-0998">Cell outer membrane</keyword>
<comment type="subcellular location">
    <subcellularLocation>
        <location evidence="1 11">Cell outer membrane</location>
        <topology evidence="1 11">Multi-pass membrane protein</topology>
    </subcellularLocation>
</comment>
<keyword evidence="8 11" id="KW-0472">Membrane</keyword>
<gene>
    <name evidence="17" type="ORF">EHS89_17410</name>
</gene>
<keyword evidence="3 11" id="KW-0813">Transport</keyword>
<evidence type="ECO:0000256" key="2">
    <source>
        <dbReference type="ARBA" id="ARBA00008143"/>
    </source>
</evidence>
<organism evidence="17 18">
    <name type="scientific">Amphritea balenae</name>
    <dbReference type="NCBI Taxonomy" id="452629"/>
    <lineage>
        <taxon>Bacteria</taxon>
        <taxon>Pseudomonadati</taxon>
        <taxon>Pseudomonadota</taxon>
        <taxon>Gammaproteobacteria</taxon>
        <taxon>Oceanospirillales</taxon>
        <taxon>Oceanospirillaceae</taxon>
        <taxon>Amphritea</taxon>
    </lineage>
</organism>
<evidence type="ECO:0008006" key="19">
    <source>
        <dbReference type="Google" id="ProtNLM"/>
    </source>
</evidence>